<evidence type="ECO:0000256" key="3">
    <source>
        <dbReference type="ARBA" id="ARBA00019192"/>
    </source>
</evidence>
<dbReference type="Gene3D" id="3.30.160.20">
    <property type="match status" value="1"/>
</dbReference>
<evidence type="ECO:0000256" key="5">
    <source>
        <dbReference type="ARBA" id="ARBA00022917"/>
    </source>
</evidence>
<evidence type="ECO:0000313" key="11">
    <source>
        <dbReference type="Proteomes" id="UP000240974"/>
    </source>
</evidence>
<dbReference type="RefSeq" id="WP_022002909.1">
    <property type="nucleotide sequence ID" value="NZ_AP024085.1"/>
</dbReference>
<evidence type="ECO:0000256" key="6">
    <source>
        <dbReference type="HAMAP-Rule" id="MF_00094"/>
    </source>
</evidence>
<dbReference type="PANTHER" id="PTHR43116">
    <property type="entry name" value="PEPTIDE CHAIN RELEASE FACTOR 2"/>
    <property type="match status" value="1"/>
</dbReference>
<evidence type="ECO:0000259" key="7">
    <source>
        <dbReference type="PROSITE" id="PS00745"/>
    </source>
</evidence>
<dbReference type="NCBIfam" id="TIGR00020">
    <property type="entry name" value="prfB"/>
    <property type="match status" value="1"/>
</dbReference>
<dbReference type="Pfam" id="PF00472">
    <property type="entry name" value="RF-1"/>
    <property type="match status" value="1"/>
</dbReference>
<dbReference type="InterPro" id="IPR045853">
    <property type="entry name" value="Pep_chain_release_fac_I_sf"/>
</dbReference>
<accession>A0A2T3G6N5</accession>
<dbReference type="EMBL" id="JANGBO010000002">
    <property type="protein sequence ID" value="MCQ5061018.1"/>
    <property type="molecule type" value="Genomic_DNA"/>
</dbReference>
<reference evidence="10 11" key="1">
    <citation type="journal article" date="2019" name="Int. J. Syst. Evol. Microbiol.">
        <title>Faecalibacillus intestinalis gen. nov., sp. nov. and Faecalibacillus faecis sp. nov., isolated from human faeces.</title>
        <authorList>
            <person name="Seo B."/>
            <person name="Jeon K."/>
            <person name="Baek I."/>
            <person name="Lee Y.M."/>
            <person name="Baek K."/>
            <person name="Ko G."/>
        </authorList>
    </citation>
    <scope>NUCLEOTIDE SEQUENCE [LARGE SCALE GENOMIC DNA]</scope>
    <source>
        <strain evidence="10 11">SNUG30099</strain>
    </source>
</reference>
<comment type="function">
    <text evidence="1 6">Peptide chain release factor 2 directs the termination of translation in response to the peptide chain termination codons UGA and UAA.</text>
</comment>
<comment type="subcellular location">
    <subcellularLocation>
        <location evidence="6">Cytoplasm</location>
    </subcellularLocation>
</comment>
<proteinExistence type="inferred from homology"/>
<evidence type="ECO:0000256" key="1">
    <source>
        <dbReference type="ARBA" id="ARBA00002613"/>
    </source>
</evidence>
<feature type="domain" description="Prokaryotic-type class I peptide chain release factors" evidence="7">
    <location>
        <begin position="244"/>
        <end position="260"/>
    </location>
</feature>
<keyword evidence="11" id="KW-1185">Reference proteome</keyword>
<evidence type="ECO:0000313" key="8">
    <source>
        <dbReference type="EMBL" id="BCL58250.1"/>
    </source>
</evidence>
<dbReference type="AlphaFoldDB" id="A0A2T3G6N5"/>
<keyword evidence="6" id="KW-0963">Cytoplasm</keyword>
<dbReference type="SUPFAM" id="SSF75620">
    <property type="entry name" value="Release factor"/>
    <property type="match status" value="1"/>
</dbReference>
<name>A0A2T3G6N5_9FIRM</name>
<reference evidence="9" key="4">
    <citation type="submission" date="2022-06" db="EMBL/GenBank/DDBJ databases">
        <title>Isolation of gut microbiota from human fecal samples.</title>
        <authorList>
            <person name="Pamer E.G."/>
            <person name="Barat B."/>
            <person name="Waligurski E."/>
            <person name="Medina S."/>
            <person name="Paddock L."/>
            <person name="Mostad J."/>
        </authorList>
    </citation>
    <scope>NUCLEOTIDE SEQUENCE</scope>
    <source>
        <strain evidence="9">DFI.6.24</strain>
    </source>
</reference>
<dbReference type="EMBL" id="PYLQ01000001">
    <property type="protein sequence ID" value="PST43207.1"/>
    <property type="molecule type" value="Genomic_DNA"/>
</dbReference>
<evidence type="ECO:0000256" key="2">
    <source>
        <dbReference type="ARBA" id="ARBA00010835"/>
    </source>
</evidence>
<dbReference type="SMART" id="SM00937">
    <property type="entry name" value="PCRF"/>
    <property type="match status" value="1"/>
</dbReference>
<dbReference type="PANTHER" id="PTHR43116:SF3">
    <property type="entry name" value="CLASS I PEPTIDE CHAIN RELEASE FACTOR"/>
    <property type="match status" value="1"/>
</dbReference>
<dbReference type="Pfam" id="PF03462">
    <property type="entry name" value="PCRF"/>
    <property type="match status" value="1"/>
</dbReference>
<dbReference type="HAMAP" id="MF_00094">
    <property type="entry name" value="Rel_fac_2"/>
    <property type="match status" value="1"/>
</dbReference>
<dbReference type="KEGG" id="fit:Fi14EGH31_19620"/>
<reference evidence="12" key="3">
    <citation type="submission" date="2020-09" db="EMBL/GenBank/DDBJ databases">
        <title>Complete genome sequencing of Faecalibacillus intestinalis strain 14EGH31.</title>
        <authorList>
            <person name="Sakamoto M."/>
            <person name="Murakami T."/>
            <person name="Mori H."/>
        </authorList>
    </citation>
    <scope>NUCLEOTIDE SEQUENCE [LARGE SCALE GENOMIC DNA]</scope>
    <source>
        <strain evidence="12">14EGH31</strain>
    </source>
</reference>
<dbReference type="FunFam" id="3.30.160.20:FF:000010">
    <property type="entry name" value="Peptide chain release factor 2"/>
    <property type="match status" value="1"/>
</dbReference>
<dbReference type="InterPro" id="IPR005139">
    <property type="entry name" value="PCRF"/>
</dbReference>
<dbReference type="Proteomes" id="UP001204814">
    <property type="component" value="Unassembled WGS sequence"/>
</dbReference>
<dbReference type="InterPro" id="IPR000352">
    <property type="entry name" value="Pep_chain_release_fac_I"/>
</dbReference>
<comment type="similarity">
    <text evidence="2 6">Belongs to the prokaryotic/mitochondrial release factor family.</text>
</comment>
<comment type="PTM">
    <text evidence="6">Methylated by PrmC. Methylation increases the termination efficiency of RF2.</text>
</comment>
<feature type="modified residue" description="N5-methylglutamine" evidence="6">
    <location>
        <position position="251"/>
    </location>
</feature>
<evidence type="ECO:0000313" key="10">
    <source>
        <dbReference type="EMBL" id="PST43207.1"/>
    </source>
</evidence>
<dbReference type="Gene3D" id="1.20.58.410">
    <property type="entry name" value="Release factor"/>
    <property type="match status" value="1"/>
</dbReference>
<dbReference type="Proteomes" id="UP000593842">
    <property type="component" value="Chromosome"/>
</dbReference>
<sequence>MELYEIKNGLDKAHLLIDEYRKSAQIDEKLREIEGLSYQTMQDGFWDDPTKAKKIYDELNDMKKITDEYENLCQSLNSLDETYTLVKETDDQEFQTILESDYQDFEQRMSEFEKILLLSGKYDSANAIVEIHPGAGGTESQDWAEMLYRMYQRYCSSKDFKIEVLDYLDGDVAGIKSVTFLVKGKYAYGHLKAEKGVHRLVRISPFDSSKRRHTSFASIDVIPELDDTIEIDIKPEDLRIDTYRASGAGGQHINKTDSAVRITHIPTGTVVTCQSQRSQIQNREQAMMMLKSKLFALMEEKQAKELKEIQGEQKEIAWGSQIRSYVLHPYSLVKDNRSLYESNNPKDVLDGNLDDFIYAYLKSRIQEGGHEE</sequence>
<dbReference type="Proteomes" id="UP000240974">
    <property type="component" value="Unassembled WGS sequence"/>
</dbReference>
<dbReference type="EMBL" id="AP024085">
    <property type="protein sequence ID" value="BCL58250.1"/>
    <property type="molecule type" value="Genomic_DNA"/>
</dbReference>
<dbReference type="Gene3D" id="3.30.70.1660">
    <property type="match status" value="1"/>
</dbReference>
<reference evidence="8" key="2">
    <citation type="journal article" date="2020" name="Microbiol. Resour. Announc.">
        <title>Complete Genome Sequence of Faecalibacillus intestinalis JCM 34082, Isolated from Feces from a Healthy Japanese Female.</title>
        <authorList>
            <person name="Sakamoto M."/>
            <person name="Ikeyama N."/>
            <person name="Toyoda A."/>
            <person name="Murakami T."/>
            <person name="Mori H."/>
            <person name="Ohkuma M."/>
        </authorList>
    </citation>
    <scope>NUCLEOTIDE SEQUENCE</scope>
    <source>
        <strain evidence="8">14EGH31</strain>
    </source>
</reference>
<dbReference type="GO" id="GO:0005737">
    <property type="term" value="C:cytoplasm"/>
    <property type="evidence" value="ECO:0007669"/>
    <property type="project" value="UniProtKB-SubCell"/>
</dbReference>
<dbReference type="GeneID" id="70580402"/>
<keyword evidence="4 6" id="KW-0488">Methylation</keyword>
<protein>
    <recommendedName>
        <fullName evidence="3 6">Peptide chain release factor 2</fullName>
        <shortName evidence="6">RF-2</shortName>
    </recommendedName>
</protein>
<evidence type="ECO:0000256" key="4">
    <source>
        <dbReference type="ARBA" id="ARBA00022481"/>
    </source>
</evidence>
<keyword evidence="5 6" id="KW-0648">Protein biosynthesis</keyword>
<gene>
    <name evidence="6 8" type="primary">prfB</name>
    <name evidence="10" type="ORF">C7U54_00400</name>
    <name evidence="8" type="ORF">Fi14EGH31_19620</name>
    <name evidence="9" type="ORF">NE542_04095</name>
</gene>
<organism evidence="10 11">
    <name type="scientific">Faecalibacillus intestinalis</name>
    <dbReference type="NCBI Taxonomy" id="1982626"/>
    <lineage>
        <taxon>Bacteria</taxon>
        <taxon>Bacillati</taxon>
        <taxon>Bacillota</taxon>
        <taxon>Erysipelotrichia</taxon>
        <taxon>Erysipelotrichales</taxon>
        <taxon>Coprobacillaceae</taxon>
        <taxon>Faecalibacillus</taxon>
    </lineage>
</organism>
<dbReference type="PROSITE" id="PS00745">
    <property type="entry name" value="RF_PROK_I"/>
    <property type="match status" value="1"/>
</dbReference>
<dbReference type="InterPro" id="IPR004374">
    <property type="entry name" value="PrfB"/>
</dbReference>
<evidence type="ECO:0000313" key="9">
    <source>
        <dbReference type="EMBL" id="MCQ5061018.1"/>
    </source>
</evidence>
<dbReference type="GO" id="GO:0016149">
    <property type="term" value="F:translation release factor activity, codon specific"/>
    <property type="evidence" value="ECO:0007669"/>
    <property type="project" value="UniProtKB-UniRule"/>
</dbReference>
<evidence type="ECO:0000313" key="12">
    <source>
        <dbReference type="Proteomes" id="UP000593842"/>
    </source>
</evidence>